<evidence type="ECO:0000313" key="8">
    <source>
        <dbReference type="EMBL" id="KEY69074.1"/>
    </source>
</evidence>
<keyword evidence="5" id="KW-0804">Transcription</keyword>
<name>A0A084AUU5_STACB</name>
<keyword evidence="3" id="KW-0805">Transcription regulation</keyword>
<organism evidence="8 9">
    <name type="scientific">Stachybotrys chartarum (strain CBS 109288 / IBT 7711)</name>
    <name type="common">Toxic black mold</name>
    <name type="synonym">Stilbospora chartarum</name>
    <dbReference type="NCBI Taxonomy" id="1280523"/>
    <lineage>
        <taxon>Eukaryota</taxon>
        <taxon>Fungi</taxon>
        <taxon>Dikarya</taxon>
        <taxon>Ascomycota</taxon>
        <taxon>Pezizomycotina</taxon>
        <taxon>Sordariomycetes</taxon>
        <taxon>Hypocreomycetidae</taxon>
        <taxon>Hypocreales</taxon>
        <taxon>Stachybotryaceae</taxon>
        <taxon>Stachybotrys</taxon>
    </lineage>
</organism>
<dbReference type="InterPro" id="IPR052360">
    <property type="entry name" value="Transcr_Regulatory_Proteins"/>
</dbReference>
<evidence type="ECO:0000256" key="5">
    <source>
        <dbReference type="ARBA" id="ARBA00023163"/>
    </source>
</evidence>
<dbReference type="GO" id="GO:0008270">
    <property type="term" value="F:zinc ion binding"/>
    <property type="evidence" value="ECO:0007669"/>
    <property type="project" value="InterPro"/>
</dbReference>
<dbReference type="HOGENOM" id="CLU_060598_0_0_1"/>
<gene>
    <name evidence="8" type="ORF">S7711_09577</name>
</gene>
<keyword evidence="9" id="KW-1185">Reference proteome</keyword>
<dbReference type="GO" id="GO:0000981">
    <property type="term" value="F:DNA-binding transcription factor activity, RNA polymerase II-specific"/>
    <property type="evidence" value="ECO:0007669"/>
    <property type="project" value="InterPro"/>
</dbReference>
<dbReference type="OrthoDB" id="3172332at2759"/>
<evidence type="ECO:0000256" key="2">
    <source>
        <dbReference type="ARBA" id="ARBA00022833"/>
    </source>
</evidence>
<proteinExistence type="predicted"/>
<evidence type="ECO:0000256" key="1">
    <source>
        <dbReference type="ARBA" id="ARBA00022723"/>
    </source>
</evidence>
<dbReference type="CDD" id="cd00067">
    <property type="entry name" value="GAL4"/>
    <property type="match status" value="1"/>
</dbReference>
<keyword evidence="1" id="KW-0479">Metal-binding</keyword>
<reference evidence="8 9" key="1">
    <citation type="journal article" date="2014" name="BMC Genomics">
        <title>Comparative genome sequencing reveals chemotype-specific gene clusters in the toxigenic black mold Stachybotrys.</title>
        <authorList>
            <person name="Semeiks J."/>
            <person name="Borek D."/>
            <person name="Otwinowski Z."/>
            <person name="Grishin N.V."/>
        </authorList>
    </citation>
    <scope>NUCLEOTIDE SEQUENCE [LARGE SCALE GENOMIC DNA]</scope>
    <source>
        <strain evidence="9">CBS 109288 / IBT 7711</strain>
    </source>
</reference>
<dbReference type="GO" id="GO:0003677">
    <property type="term" value="F:DNA binding"/>
    <property type="evidence" value="ECO:0007669"/>
    <property type="project" value="UniProtKB-KW"/>
</dbReference>
<evidence type="ECO:0000313" key="9">
    <source>
        <dbReference type="Proteomes" id="UP000028045"/>
    </source>
</evidence>
<keyword evidence="2" id="KW-0862">Zinc</keyword>
<dbReference type="PANTHER" id="PTHR36206:SF12">
    <property type="entry name" value="ASPERCRYPTIN BIOSYNTHESIS CLUSTER-SPECIFIC TRANSCRIPTION REGULATOR ATNN-RELATED"/>
    <property type="match status" value="1"/>
</dbReference>
<evidence type="ECO:0000256" key="6">
    <source>
        <dbReference type="ARBA" id="ARBA00023242"/>
    </source>
</evidence>
<keyword evidence="6" id="KW-0539">Nucleus</keyword>
<dbReference type="AlphaFoldDB" id="A0A084AUU5"/>
<feature type="domain" description="Zn(2)-C6 fungal-type" evidence="7">
    <location>
        <begin position="50"/>
        <end position="78"/>
    </location>
</feature>
<dbReference type="InterPro" id="IPR036864">
    <property type="entry name" value="Zn2-C6_fun-type_DNA-bd_sf"/>
</dbReference>
<dbReference type="Gene3D" id="4.10.240.10">
    <property type="entry name" value="Zn(2)-C6 fungal-type DNA-binding domain"/>
    <property type="match status" value="1"/>
</dbReference>
<dbReference type="Proteomes" id="UP000028045">
    <property type="component" value="Unassembled WGS sequence"/>
</dbReference>
<keyword evidence="4" id="KW-0238">DNA-binding</keyword>
<protein>
    <recommendedName>
        <fullName evidence="7">Zn(2)-C6 fungal-type domain-containing protein</fullName>
    </recommendedName>
</protein>
<sequence length="439" mass="48911">MAGCQVIRKRNLQSKPKVKTGCATCRSVSTLITSHSTTKSVAHWNLLGIRTRKIKCDEHKPFCRRCVDTGRTCDGYDFPLRPFISHPTNKTVASSEPVPPTLTEITPKDIALLNRYFSTKTIFNVKLDCNEEAKRILRASLTNPPIRHAISSLRALREGLEASGDASALLTLQTPSYDYGLQQYCMALAGLASNLSSSGSDVLKLALLCCHIFISIEQVRENYVAMVQHIIQGFRIMREHRARPILTASQKLVLSHHDQLPFLDVFIIKLFAAPCKFADTPAINATASANVTSPYQLPAKSWHFRTLAPDMRTELTRIATLTIEFLDKVAHVESEKIALRLLPERASLLDSLEFWLADLDSVQTENSALGPEPLSVSFLRLFYHILKVVLLGTLESSPKLHSQLRTENDRLEGVASTVGERVKAYRTYSGTRSSPLKAQ</sequence>
<evidence type="ECO:0000259" key="7">
    <source>
        <dbReference type="Pfam" id="PF00172"/>
    </source>
</evidence>
<dbReference type="EMBL" id="KL648553">
    <property type="protein sequence ID" value="KEY69074.1"/>
    <property type="molecule type" value="Genomic_DNA"/>
</dbReference>
<accession>A0A084AUU5</accession>
<dbReference type="InterPro" id="IPR001138">
    <property type="entry name" value="Zn2Cys6_DnaBD"/>
</dbReference>
<evidence type="ECO:0000256" key="3">
    <source>
        <dbReference type="ARBA" id="ARBA00023015"/>
    </source>
</evidence>
<dbReference type="SUPFAM" id="SSF57701">
    <property type="entry name" value="Zn2/Cys6 DNA-binding domain"/>
    <property type="match status" value="1"/>
</dbReference>
<dbReference type="PANTHER" id="PTHR36206">
    <property type="entry name" value="ASPERCRYPTIN BIOSYNTHESIS CLUSTER-SPECIFIC TRANSCRIPTION REGULATOR ATNN-RELATED"/>
    <property type="match status" value="1"/>
</dbReference>
<evidence type="ECO:0000256" key="4">
    <source>
        <dbReference type="ARBA" id="ARBA00023125"/>
    </source>
</evidence>
<dbReference type="Pfam" id="PF00172">
    <property type="entry name" value="Zn_clus"/>
    <property type="match status" value="1"/>
</dbReference>